<sequence length="155" mass="17148">MFFALKAQDRDYEVKVVSAHMQTVKGILQKVSKDGLAIQDYKGNYLIFKANDIVRVKVKKRGLTTLKGAGTGALTGVVIGAALLSLEPEDEASTETFKIAAVITACTTASGALIGFVSEIVNTKHNFYINQNTEKFEKKYLLLEKYIRTIKVEHF</sequence>
<organism evidence="2 3">
    <name type="scientific">Pedobacter frigoris</name>
    <dbReference type="NCBI Taxonomy" id="2571272"/>
    <lineage>
        <taxon>Bacteria</taxon>
        <taxon>Pseudomonadati</taxon>
        <taxon>Bacteroidota</taxon>
        <taxon>Sphingobacteriia</taxon>
        <taxon>Sphingobacteriales</taxon>
        <taxon>Sphingobacteriaceae</taxon>
        <taxon>Pedobacter</taxon>
    </lineage>
</organism>
<comment type="caution">
    <text evidence="2">The sequence shown here is derived from an EMBL/GenBank/DDBJ whole genome shotgun (WGS) entry which is preliminary data.</text>
</comment>
<feature type="transmembrane region" description="Helical" evidence="1">
    <location>
        <begin position="97"/>
        <end position="117"/>
    </location>
</feature>
<dbReference type="EMBL" id="SWBQ01000006">
    <property type="protein sequence ID" value="TKC03911.1"/>
    <property type="molecule type" value="Genomic_DNA"/>
</dbReference>
<reference evidence="2 3" key="1">
    <citation type="submission" date="2019-04" db="EMBL/GenBank/DDBJ databases">
        <title>Pedobacter sp. RP-3-15 sp. nov., isolated from Arctic soil.</title>
        <authorList>
            <person name="Dahal R.H."/>
            <person name="Kim D.-U."/>
        </authorList>
    </citation>
    <scope>NUCLEOTIDE SEQUENCE [LARGE SCALE GENOMIC DNA]</scope>
    <source>
        <strain evidence="2 3">RP-3-15</strain>
    </source>
</reference>
<protein>
    <submittedName>
        <fullName evidence="2">Uncharacterized protein</fullName>
    </submittedName>
</protein>
<accession>A0A4U1CEQ2</accession>
<feature type="transmembrane region" description="Helical" evidence="1">
    <location>
        <begin position="65"/>
        <end position="85"/>
    </location>
</feature>
<dbReference type="OrthoDB" id="769595at2"/>
<keyword evidence="1" id="KW-0812">Transmembrane</keyword>
<evidence type="ECO:0000313" key="3">
    <source>
        <dbReference type="Proteomes" id="UP000307244"/>
    </source>
</evidence>
<dbReference type="AlphaFoldDB" id="A0A4U1CEQ2"/>
<dbReference type="RefSeq" id="WP_136837549.1">
    <property type="nucleotide sequence ID" value="NZ_SWBQ01000006.1"/>
</dbReference>
<name>A0A4U1CEQ2_9SPHI</name>
<evidence type="ECO:0000256" key="1">
    <source>
        <dbReference type="SAM" id="Phobius"/>
    </source>
</evidence>
<evidence type="ECO:0000313" key="2">
    <source>
        <dbReference type="EMBL" id="TKC03911.1"/>
    </source>
</evidence>
<dbReference type="Proteomes" id="UP000307244">
    <property type="component" value="Unassembled WGS sequence"/>
</dbReference>
<keyword evidence="1" id="KW-0472">Membrane</keyword>
<keyword evidence="3" id="KW-1185">Reference proteome</keyword>
<gene>
    <name evidence="2" type="ORF">FA047_18330</name>
</gene>
<proteinExistence type="predicted"/>
<keyword evidence="1" id="KW-1133">Transmembrane helix</keyword>